<dbReference type="InterPro" id="IPR052934">
    <property type="entry name" value="Methyl-DNA_Rec/Restrict_Enz"/>
</dbReference>
<evidence type="ECO:0000259" key="1">
    <source>
        <dbReference type="Pfam" id="PF07728"/>
    </source>
</evidence>
<dbReference type="SUPFAM" id="SSF52540">
    <property type="entry name" value="P-loop containing nucleoside triphosphate hydrolases"/>
    <property type="match status" value="1"/>
</dbReference>
<reference evidence="3" key="1">
    <citation type="submission" date="2016-10" db="EMBL/GenBank/DDBJ databases">
        <authorList>
            <person name="Varghese N."/>
            <person name="Submissions S."/>
        </authorList>
    </citation>
    <scope>NUCLEOTIDE SEQUENCE [LARGE SCALE GENOMIC DNA]</scope>
    <source>
        <strain evidence="3">CGMCC 1.3566</strain>
    </source>
</reference>
<dbReference type="GO" id="GO:0005524">
    <property type="term" value="F:ATP binding"/>
    <property type="evidence" value="ECO:0007669"/>
    <property type="project" value="InterPro"/>
</dbReference>
<dbReference type="PANTHER" id="PTHR37291:SF1">
    <property type="entry name" value="TYPE IV METHYL-DIRECTED RESTRICTION ENZYME ECOKMCRB SUBUNIT"/>
    <property type="match status" value="1"/>
</dbReference>
<keyword evidence="2" id="KW-0255">Endonuclease</keyword>
<dbReference type="InterPro" id="IPR027417">
    <property type="entry name" value="P-loop_NTPase"/>
</dbReference>
<keyword evidence="3" id="KW-1185">Reference proteome</keyword>
<name>A0A1I0EXV9_9BACI</name>
<dbReference type="GO" id="GO:0004519">
    <property type="term" value="F:endonuclease activity"/>
    <property type="evidence" value="ECO:0007669"/>
    <property type="project" value="UniProtKB-KW"/>
</dbReference>
<evidence type="ECO:0000313" key="2">
    <source>
        <dbReference type="EMBL" id="SET50305.1"/>
    </source>
</evidence>
<dbReference type="AlphaFoldDB" id="A0A1I0EXV9"/>
<protein>
    <submittedName>
        <fullName evidence="2">5-methylcytosine-specific restriction endonuclease McrBC, GTP-binding regulatory subunit McrB</fullName>
    </submittedName>
</protein>
<dbReference type="Proteomes" id="UP000199095">
    <property type="component" value="Unassembled WGS sequence"/>
</dbReference>
<sequence>MQNQISYWWVNQGQAHKAQKEGGFLWSPKKNKNGTALKHHNDLMKVNVGDVVFVYSNKEVKAISLVKSAPITNKNPFYNDQWGEDGNFVEVSYFDMKVPVMKDDIPKNWRLEENGPFDNFGNIKQGYFYAISNEFSQKFASKFYNHFPDNIMDKFDFLDINTEIINETYSYKQLVDHTYSYIKNKGFYYEREELSNFFLSLKTKPFVILSGISGTGKTKIVQWFAEAIGATEENSQFTLIPVQPDWSDGTDLLGYTDIKGDFKEGPLTKVIKDALNNPNKPYIVLLDEMNLARVEYYFSDILSVMESRKWKNGKIETSTLLSKEVAGEDIPLPSNVYIVGTVNMDETTHPFSKKVLDRANTIEFNRVKLSHLEFLLDQEEIEPISIDQEVLDTNYLHLKDVYQNNPEIVRSVTDELESINNVLQKIQAHVGYRVRDEICMYMAYNEEGSLMDFNTAFDHCLLQKILPRIAGSDSRVQDVIHDLIDISAPGLITEDTDEDMDLTYAKYPKSTAKLVEMRRRLVDGFTSFWIS</sequence>
<dbReference type="Pfam" id="PF07728">
    <property type="entry name" value="AAA_5"/>
    <property type="match status" value="1"/>
</dbReference>
<organism evidence="2 3">
    <name type="scientific">Salinibacillus kushneri</name>
    <dbReference type="NCBI Taxonomy" id="237682"/>
    <lineage>
        <taxon>Bacteria</taxon>
        <taxon>Bacillati</taxon>
        <taxon>Bacillota</taxon>
        <taxon>Bacilli</taxon>
        <taxon>Bacillales</taxon>
        <taxon>Bacillaceae</taxon>
        <taxon>Salinibacillus</taxon>
    </lineage>
</organism>
<dbReference type="RefSeq" id="WP_093134378.1">
    <property type="nucleotide sequence ID" value="NZ_FOHJ01000005.1"/>
</dbReference>
<gene>
    <name evidence="2" type="ORF">SAMN05421676_105121</name>
</gene>
<accession>A0A1I0EXV9</accession>
<dbReference type="STRING" id="237682.SAMN05421676_105121"/>
<dbReference type="Gene3D" id="3.40.50.300">
    <property type="entry name" value="P-loop containing nucleotide triphosphate hydrolases"/>
    <property type="match status" value="1"/>
</dbReference>
<feature type="domain" description="ATPase dynein-related AAA" evidence="1">
    <location>
        <begin position="207"/>
        <end position="358"/>
    </location>
</feature>
<evidence type="ECO:0000313" key="3">
    <source>
        <dbReference type="Proteomes" id="UP000199095"/>
    </source>
</evidence>
<keyword evidence="2" id="KW-0540">Nuclease</keyword>
<keyword evidence="2" id="KW-0378">Hydrolase</keyword>
<dbReference type="OrthoDB" id="9781481at2"/>
<dbReference type="InterPro" id="IPR011704">
    <property type="entry name" value="ATPase_dyneun-rel_AAA"/>
</dbReference>
<proteinExistence type="predicted"/>
<dbReference type="PANTHER" id="PTHR37291">
    <property type="entry name" value="5-METHYLCYTOSINE-SPECIFIC RESTRICTION ENZYME B"/>
    <property type="match status" value="1"/>
</dbReference>
<dbReference type="GO" id="GO:0016887">
    <property type="term" value="F:ATP hydrolysis activity"/>
    <property type="evidence" value="ECO:0007669"/>
    <property type="project" value="InterPro"/>
</dbReference>
<dbReference type="EMBL" id="FOHJ01000005">
    <property type="protein sequence ID" value="SET50305.1"/>
    <property type="molecule type" value="Genomic_DNA"/>
</dbReference>